<feature type="transmembrane region" description="Helical" evidence="1">
    <location>
        <begin position="130"/>
        <end position="153"/>
    </location>
</feature>
<feature type="transmembrane region" description="Helical" evidence="1">
    <location>
        <begin position="242"/>
        <end position="261"/>
    </location>
</feature>
<feature type="transmembrane region" description="Helical" evidence="1">
    <location>
        <begin position="6"/>
        <end position="29"/>
    </location>
</feature>
<dbReference type="AlphaFoldDB" id="A0A1I4T825"/>
<keyword evidence="1" id="KW-0812">Transmembrane</keyword>
<feature type="transmembrane region" description="Helical" evidence="1">
    <location>
        <begin position="214"/>
        <end position="235"/>
    </location>
</feature>
<keyword evidence="1" id="KW-1133">Transmembrane helix</keyword>
<feature type="transmembrane region" description="Helical" evidence="1">
    <location>
        <begin position="36"/>
        <end position="55"/>
    </location>
</feature>
<organism evidence="2 3">
    <name type="scientific">Halopseudomonas yangmingensis</name>
    <dbReference type="NCBI Taxonomy" id="1720063"/>
    <lineage>
        <taxon>Bacteria</taxon>
        <taxon>Pseudomonadati</taxon>
        <taxon>Pseudomonadota</taxon>
        <taxon>Gammaproteobacteria</taxon>
        <taxon>Pseudomonadales</taxon>
        <taxon>Pseudomonadaceae</taxon>
        <taxon>Halopseudomonas</taxon>
    </lineage>
</organism>
<keyword evidence="3" id="KW-1185">Reference proteome</keyword>
<evidence type="ECO:0000313" key="2">
    <source>
        <dbReference type="EMBL" id="SFM72849.1"/>
    </source>
</evidence>
<dbReference type="STRING" id="1720063.SAMN05216217_11353"/>
<evidence type="ECO:0000313" key="3">
    <source>
        <dbReference type="Proteomes" id="UP000243629"/>
    </source>
</evidence>
<evidence type="ECO:0000256" key="1">
    <source>
        <dbReference type="SAM" id="Phobius"/>
    </source>
</evidence>
<proteinExistence type="predicted"/>
<gene>
    <name evidence="2" type="ORF">SAMN05216217_11353</name>
</gene>
<accession>A0A1I4T825</accession>
<protein>
    <submittedName>
        <fullName evidence="2">ABC-type Mn2+/Zn2+ transport system, permease component</fullName>
    </submittedName>
</protein>
<keyword evidence="1" id="KW-0472">Membrane</keyword>
<dbReference type="Proteomes" id="UP000243629">
    <property type="component" value="Unassembled WGS sequence"/>
</dbReference>
<dbReference type="RefSeq" id="WP_093477317.1">
    <property type="nucleotide sequence ID" value="NZ_FOUI01000013.1"/>
</dbReference>
<feature type="transmembrane region" description="Helical" evidence="1">
    <location>
        <begin position="174"/>
        <end position="202"/>
    </location>
</feature>
<dbReference type="EMBL" id="FOUI01000013">
    <property type="protein sequence ID" value="SFM72849.1"/>
    <property type="molecule type" value="Genomic_DNA"/>
</dbReference>
<feature type="transmembrane region" description="Helical" evidence="1">
    <location>
        <begin position="90"/>
        <end position="110"/>
    </location>
</feature>
<feature type="transmembrane region" description="Helical" evidence="1">
    <location>
        <begin position="61"/>
        <end position="78"/>
    </location>
</feature>
<name>A0A1I4T825_9GAMM</name>
<reference evidence="3" key="1">
    <citation type="submission" date="2016-10" db="EMBL/GenBank/DDBJ databases">
        <authorList>
            <person name="Varghese N."/>
            <person name="Submissions S."/>
        </authorList>
    </citation>
    <scope>NUCLEOTIDE SEQUENCE [LARGE SCALE GENOMIC DNA]</scope>
    <source>
        <strain evidence="3">DSM 24213</strain>
    </source>
</reference>
<sequence length="266" mass="28147">MAEQLLLFMPGLLLGALLAGLLGTLGVVLRVREEALAAFSLAQVAVLGGMLAALAGVPQLLGAWSSAVLLALLAVWWLKPLGLSGPSQHLWILLLAWGAGLLLADNHPQARLLSSSAIEGQLLLLSWERLPAYLLLALLSAALLALLLRRWLATQLLPWRHSTPSVLLAGLRELAVVGLLAVGALSMGIFVTLALVVIPAWLVWSRAASLGSALWLSALYALLMHLLAFSLALWLDQVYSALLVVLLGVSAVALALCWQISRRAAG</sequence>